<proteinExistence type="predicted"/>
<feature type="region of interest" description="Disordered" evidence="1">
    <location>
        <begin position="1"/>
        <end position="26"/>
    </location>
</feature>
<name>A0AAD6V899_9AGAR</name>
<keyword evidence="3" id="KW-1185">Reference proteome</keyword>
<comment type="caution">
    <text evidence="2">The sequence shown here is derived from an EMBL/GenBank/DDBJ whole genome shotgun (WGS) entry which is preliminary data.</text>
</comment>
<evidence type="ECO:0000313" key="3">
    <source>
        <dbReference type="Proteomes" id="UP001219525"/>
    </source>
</evidence>
<organism evidence="2 3">
    <name type="scientific">Mycena pura</name>
    <dbReference type="NCBI Taxonomy" id="153505"/>
    <lineage>
        <taxon>Eukaryota</taxon>
        <taxon>Fungi</taxon>
        <taxon>Dikarya</taxon>
        <taxon>Basidiomycota</taxon>
        <taxon>Agaricomycotina</taxon>
        <taxon>Agaricomycetes</taxon>
        <taxon>Agaricomycetidae</taxon>
        <taxon>Agaricales</taxon>
        <taxon>Marasmiineae</taxon>
        <taxon>Mycenaceae</taxon>
        <taxon>Mycena</taxon>
    </lineage>
</organism>
<sequence>MAGLSLETVPYDAGEPREKPYAADADGAAADIGAESEPLSESLSESKGYIMLMDREPILRSALETFHDRAVMWPYYQAASNSVAKGATTDATAPRAARRSPPFVFEFAELGFFELEADTVTPLTLSPFFVQNSTNATEIRLNSVVNGPDPAELVSAGVTLDLATIEAERARLAQRLKLPDRVLRAARIIPSFAEKRRKPEHRALVLDTKAAFLRAGAEAPAEMAGLSFETVYDAGKPREKPYAADSTLGHGLT</sequence>
<dbReference type="AlphaFoldDB" id="A0AAD6V899"/>
<dbReference type="Proteomes" id="UP001219525">
    <property type="component" value="Unassembled WGS sequence"/>
</dbReference>
<protein>
    <submittedName>
        <fullName evidence="2">Uncharacterized protein</fullName>
    </submittedName>
</protein>
<gene>
    <name evidence="2" type="ORF">GGX14DRAFT_570825</name>
</gene>
<dbReference type="EMBL" id="JARJCW010000055">
    <property type="protein sequence ID" value="KAJ7202321.1"/>
    <property type="molecule type" value="Genomic_DNA"/>
</dbReference>
<evidence type="ECO:0000256" key="1">
    <source>
        <dbReference type="SAM" id="MobiDB-lite"/>
    </source>
</evidence>
<reference evidence="2" key="1">
    <citation type="submission" date="2023-03" db="EMBL/GenBank/DDBJ databases">
        <title>Massive genome expansion in bonnet fungi (Mycena s.s.) driven by repeated elements and novel gene families across ecological guilds.</title>
        <authorList>
            <consortium name="Lawrence Berkeley National Laboratory"/>
            <person name="Harder C.B."/>
            <person name="Miyauchi S."/>
            <person name="Viragh M."/>
            <person name="Kuo A."/>
            <person name="Thoen E."/>
            <person name="Andreopoulos B."/>
            <person name="Lu D."/>
            <person name="Skrede I."/>
            <person name="Drula E."/>
            <person name="Henrissat B."/>
            <person name="Morin E."/>
            <person name="Kohler A."/>
            <person name="Barry K."/>
            <person name="LaButti K."/>
            <person name="Morin E."/>
            <person name="Salamov A."/>
            <person name="Lipzen A."/>
            <person name="Mereny Z."/>
            <person name="Hegedus B."/>
            <person name="Baldrian P."/>
            <person name="Stursova M."/>
            <person name="Weitz H."/>
            <person name="Taylor A."/>
            <person name="Grigoriev I.V."/>
            <person name="Nagy L.G."/>
            <person name="Martin F."/>
            <person name="Kauserud H."/>
        </authorList>
    </citation>
    <scope>NUCLEOTIDE SEQUENCE</scope>
    <source>
        <strain evidence="2">9144</strain>
    </source>
</reference>
<evidence type="ECO:0000313" key="2">
    <source>
        <dbReference type="EMBL" id="KAJ7202321.1"/>
    </source>
</evidence>
<accession>A0AAD6V899</accession>